<accession>A0A6A6P9R7</accession>
<organism evidence="4 5">
    <name type="scientific">Lineolata rhizophorae</name>
    <dbReference type="NCBI Taxonomy" id="578093"/>
    <lineage>
        <taxon>Eukaryota</taxon>
        <taxon>Fungi</taxon>
        <taxon>Dikarya</taxon>
        <taxon>Ascomycota</taxon>
        <taxon>Pezizomycotina</taxon>
        <taxon>Dothideomycetes</taxon>
        <taxon>Dothideomycetes incertae sedis</taxon>
        <taxon>Lineolatales</taxon>
        <taxon>Lineolataceae</taxon>
        <taxon>Lineolata</taxon>
    </lineage>
</organism>
<sequence>MVGGDLAERDPESLEKYRVNRSISHYLKRLLPSISEKEGSHSQDTMEPDSPRIDAHPMGYPRLASLMNSDENFLITRRYGWLHNRVMLYRQDELRMLENQLMKLDQEDEESDPRALKSRKRDDQREGGLRRALIKDIDDKLKEYDDIVLRNSKMSSLQAASPRNHQSVENWIFHNAPLCATEAEFIRNRQDFVALVDAKEGSWFDGVVEDTLSQIPCTLTRLLFIDPEKRTSTEDELVRLYSKARIDTFARLVITILAVALLMVPVVVLFSTTETGGLKIAIILLFTLFFSISLSLFTKAKRHEVFAATAAYCAVLVVFLGDFLY</sequence>
<dbReference type="PANTHER" id="PTHR34502">
    <property type="entry name" value="DUF6594 DOMAIN-CONTAINING PROTEIN-RELATED"/>
    <property type="match status" value="1"/>
</dbReference>
<evidence type="ECO:0000256" key="2">
    <source>
        <dbReference type="SAM" id="Phobius"/>
    </source>
</evidence>
<dbReference type="EMBL" id="MU001673">
    <property type="protein sequence ID" value="KAF2460690.1"/>
    <property type="molecule type" value="Genomic_DNA"/>
</dbReference>
<proteinExistence type="predicted"/>
<gene>
    <name evidence="4" type="ORF">BDY21DRAFT_336129</name>
</gene>
<dbReference type="Proteomes" id="UP000799766">
    <property type="component" value="Unassembled WGS sequence"/>
</dbReference>
<evidence type="ECO:0000259" key="3">
    <source>
        <dbReference type="Pfam" id="PF20237"/>
    </source>
</evidence>
<feature type="transmembrane region" description="Helical" evidence="2">
    <location>
        <begin position="249"/>
        <end position="270"/>
    </location>
</feature>
<reference evidence="4" key="1">
    <citation type="journal article" date="2020" name="Stud. Mycol.">
        <title>101 Dothideomycetes genomes: a test case for predicting lifestyles and emergence of pathogens.</title>
        <authorList>
            <person name="Haridas S."/>
            <person name="Albert R."/>
            <person name="Binder M."/>
            <person name="Bloem J."/>
            <person name="Labutti K."/>
            <person name="Salamov A."/>
            <person name="Andreopoulos B."/>
            <person name="Baker S."/>
            <person name="Barry K."/>
            <person name="Bills G."/>
            <person name="Bluhm B."/>
            <person name="Cannon C."/>
            <person name="Castanera R."/>
            <person name="Culley D."/>
            <person name="Daum C."/>
            <person name="Ezra D."/>
            <person name="Gonzalez J."/>
            <person name="Henrissat B."/>
            <person name="Kuo A."/>
            <person name="Liang C."/>
            <person name="Lipzen A."/>
            <person name="Lutzoni F."/>
            <person name="Magnuson J."/>
            <person name="Mondo S."/>
            <person name="Nolan M."/>
            <person name="Ohm R."/>
            <person name="Pangilinan J."/>
            <person name="Park H.-J."/>
            <person name="Ramirez L."/>
            <person name="Alfaro M."/>
            <person name="Sun H."/>
            <person name="Tritt A."/>
            <person name="Yoshinaga Y."/>
            <person name="Zwiers L.-H."/>
            <person name="Turgeon B."/>
            <person name="Goodwin S."/>
            <person name="Spatafora J."/>
            <person name="Crous P."/>
            <person name="Grigoriev I."/>
        </authorList>
    </citation>
    <scope>NUCLEOTIDE SEQUENCE</scope>
    <source>
        <strain evidence="4">ATCC 16933</strain>
    </source>
</reference>
<evidence type="ECO:0000256" key="1">
    <source>
        <dbReference type="SAM" id="MobiDB-lite"/>
    </source>
</evidence>
<feature type="transmembrane region" description="Helical" evidence="2">
    <location>
        <begin position="305"/>
        <end position="324"/>
    </location>
</feature>
<evidence type="ECO:0000313" key="5">
    <source>
        <dbReference type="Proteomes" id="UP000799766"/>
    </source>
</evidence>
<feature type="transmembrane region" description="Helical" evidence="2">
    <location>
        <begin position="276"/>
        <end position="298"/>
    </location>
</feature>
<feature type="domain" description="DUF6594" evidence="3">
    <location>
        <begin position="60"/>
        <end position="317"/>
    </location>
</feature>
<dbReference type="Pfam" id="PF20237">
    <property type="entry name" value="DUF6594"/>
    <property type="match status" value="1"/>
</dbReference>
<dbReference type="OrthoDB" id="3533814at2759"/>
<dbReference type="InterPro" id="IPR046529">
    <property type="entry name" value="DUF6594"/>
</dbReference>
<keyword evidence="2" id="KW-0812">Transmembrane</keyword>
<name>A0A6A6P9R7_9PEZI</name>
<feature type="region of interest" description="Disordered" evidence="1">
    <location>
        <begin position="34"/>
        <end position="53"/>
    </location>
</feature>
<keyword evidence="2" id="KW-1133">Transmembrane helix</keyword>
<keyword evidence="5" id="KW-1185">Reference proteome</keyword>
<dbReference type="AlphaFoldDB" id="A0A6A6P9R7"/>
<evidence type="ECO:0000313" key="4">
    <source>
        <dbReference type="EMBL" id="KAF2460690.1"/>
    </source>
</evidence>
<protein>
    <recommendedName>
        <fullName evidence="3">DUF6594 domain-containing protein</fullName>
    </recommendedName>
</protein>
<keyword evidence="2" id="KW-0472">Membrane</keyword>
<dbReference type="PANTHER" id="PTHR34502:SF3">
    <property type="entry name" value="DUF6594 DOMAIN-CONTAINING PROTEIN"/>
    <property type="match status" value="1"/>
</dbReference>